<comment type="caution">
    <text evidence="11">The sequence shown here is derived from an EMBL/GenBank/DDBJ whole genome shotgun (WGS) entry which is preliminary data.</text>
</comment>
<dbReference type="PROSITE" id="PS00710">
    <property type="entry name" value="PGM_PMM"/>
    <property type="match status" value="1"/>
</dbReference>
<protein>
    <submittedName>
        <fullName evidence="11">Phosphomannomutase</fullName>
        <ecNumber evidence="11">5.4.2.8</ecNumber>
    </submittedName>
</protein>
<dbReference type="InterPro" id="IPR005846">
    <property type="entry name" value="A-D-PHexomutase_a/b/a-III"/>
</dbReference>
<accession>A0ABU2B3B8</accession>
<proteinExistence type="inferred from homology"/>
<evidence type="ECO:0000256" key="2">
    <source>
        <dbReference type="ARBA" id="ARBA00010231"/>
    </source>
</evidence>
<feature type="domain" description="Alpha-D-phosphohexomutase alpha/beta/alpha" evidence="10">
    <location>
        <begin position="336"/>
        <end position="440"/>
    </location>
</feature>
<evidence type="ECO:0000259" key="10">
    <source>
        <dbReference type="Pfam" id="PF02880"/>
    </source>
</evidence>
<gene>
    <name evidence="11" type="ORF">J2S62_001766</name>
</gene>
<dbReference type="EMBL" id="JAVDYJ010000001">
    <property type="protein sequence ID" value="MDR7347509.1"/>
    <property type="molecule type" value="Genomic_DNA"/>
</dbReference>
<dbReference type="Proteomes" id="UP001183794">
    <property type="component" value="Unassembled WGS sequence"/>
</dbReference>
<dbReference type="InterPro" id="IPR005845">
    <property type="entry name" value="A-D-PHexomutase_a/b/a-II"/>
</dbReference>
<name>A0ABU2B3B8_9MICC</name>
<comment type="cofactor">
    <cofactor evidence="1">
        <name>Mg(2+)</name>
        <dbReference type="ChEBI" id="CHEBI:18420"/>
    </cofactor>
</comment>
<evidence type="ECO:0000256" key="1">
    <source>
        <dbReference type="ARBA" id="ARBA00001946"/>
    </source>
</evidence>
<dbReference type="SUPFAM" id="SSF53738">
    <property type="entry name" value="Phosphoglucomutase, first 3 domains"/>
    <property type="match status" value="3"/>
</dbReference>
<keyword evidence="4 7" id="KW-0479">Metal-binding</keyword>
<evidence type="ECO:0000313" key="12">
    <source>
        <dbReference type="Proteomes" id="UP001183794"/>
    </source>
</evidence>
<dbReference type="PANTHER" id="PTHR45745">
    <property type="entry name" value="PHOSPHOMANNOMUTASE 45A"/>
    <property type="match status" value="1"/>
</dbReference>
<sequence>MQSELEDVMALAREWMELDPANAGVLEAEIAAAERGDDTAHAALTARFAGYLTFGTAGLRAPLGPGTTRMNRVVVQRAAAGIADFATAHVPDPAVIIGYDARHGSKDFALDSAAVFTAAGCRVQLMAMPTPTPVVAFALQRSQADVGIMVTASHNPPTDNGYKVYLGARLADAAGAYAQITAPLDQQIATHIQRWNVAPDLPDRADTGWEMITEAVIDEYVKAVAAFLNDLSPTETHRRHLSVVYTPLHGVGAATFCELMEATGFSAPTVVTDQVQPDPTFPTVDFPNPEEPGALDLAVATAQTHPDTDLVIAHDPDADRLAIMVPIDGQWQRLTGDQIGLIIGARLMPYLSAHDLTTANSVVSAPQLAQLAQHHDVEHAITPTGFKWICRVPNLGYGYEEALGYAVAPQIVNDKDGLSAAVVVADLAAELKAKGSSLVDYLSELTENIGPALSKQISVMVPSPSVGTLLVEDLRTNPPETLAGYGPVTTIDYQQDDVLLAQRYGPQHMVEFATTGDISTRLMIRPSGTEPKVKCYISVLAEPGIPLATVEAVMHQLHTEAATLVEVT</sequence>
<keyword evidence="6 11" id="KW-0413">Isomerase</keyword>
<evidence type="ECO:0000256" key="7">
    <source>
        <dbReference type="RuleBase" id="RU004326"/>
    </source>
</evidence>
<reference evidence="11 12" key="1">
    <citation type="submission" date="2023-07" db="EMBL/GenBank/DDBJ databases">
        <title>Sequencing the genomes of 1000 actinobacteria strains.</title>
        <authorList>
            <person name="Klenk H.-P."/>
        </authorList>
    </citation>
    <scope>NUCLEOTIDE SEQUENCE [LARGE SCALE GENOMIC DNA]</scope>
    <source>
        <strain evidence="11 12">DSM 22966</strain>
    </source>
</reference>
<evidence type="ECO:0000256" key="3">
    <source>
        <dbReference type="ARBA" id="ARBA00022553"/>
    </source>
</evidence>
<evidence type="ECO:0000259" key="8">
    <source>
        <dbReference type="Pfam" id="PF02878"/>
    </source>
</evidence>
<dbReference type="Pfam" id="PF02880">
    <property type="entry name" value="PGM_PMM_III"/>
    <property type="match status" value="1"/>
</dbReference>
<dbReference type="RefSeq" id="WP_310173789.1">
    <property type="nucleotide sequence ID" value="NZ_BAABHE010000001.1"/>
</dbReference>
<dbReference type="Gene3D" id="3.40.120.10">
    <property type="entry name" value="Alpha-D-Glucose-1,6-Bisphosphate, subunit A, domain 3"/>
    <property type="match status" value="3"/>
</dbReference>
<organism evidence="11 12">
    <name type="scientific">Enteractinococcus fodinae</name>
    <dbReference type="NCBI Taxonomy" id="684663"/>
    <lineage>
        <taxon>Bacteria</taxon>
        <taxon>Bacillati</taxon>
        <taxon>Actinomycetota</taxon>
        <taxon>Actinomycetes</taxon>
        <taxon>Micrococcales</taxon>
        <taxon>Micrococcaceae</taxon>
    </lineage>
</organism>
<keyword evidence="12" id="KW-1185">Reference proteome</keyword>
<dbReference type="InterPro" id="IPR005844">
    <property type="entry name" value="A-D-PHexomutase_a/b/a-I"/>
</dbReference>
<dbReference type="Pfam" id="PF02878">
    <property type="entry name" value="PGM_PMM_I"/>
    <property type="match status" value="1"/>
</dbReference>
<dbReference type="PANTHER" id="PTHR45745:SF1">
    <property type="entry name" value="PHOSPHOGLUCOMUTASE 2B-RELATED"/>
    <property type="match status" value="1"/>
</dbReference>
<evidence type="ECO:0000313" key="11">
    <source>
        <dbReference type="EMBL" id="MDR7347509.1"/>
    </source>
</evidence>
<dbReference type="SUPFAM" id="SSF55957">
    <property type="entry name" value="Phosphoglucomutase, C-terminal domain"/>
    <property type="match status" value="1"/>
</dbReference>
<keyword evidence="5 7" id="KW-0460">Magnesium</keyword>
<keyword evidence="3" id="KW-0597">Phosphoprotein</keyword>
<dbReference type="EC" id="5.4.2.8" evidence="11"/>
<comment type="similarity">
    <text evidence="2 7">Belongs to the phosphohexose mutase family.</text>
</comment>
<dbReference type="CDD" id="cd05799">
    <property type="entry name" value="PGM2"/>
    <property type="match status" value="1"/>
</dbReference>
<evidence type="ECO:0000256" key="6">
    <source>
        <dbReference type="ARBA" id="ARBA00023235"/>
    </source>
</evidence>
<feature type="domain" description="Alpha-D-phosphohexomutase alpha/beta/alpha" evidence="8">
    <location>
        <begin position="53"/>
        <end position="167"/>
    </location>
</feature>
<dbReference type="InterPro" id="IPR036900">
    <property type="entry name" value="A-D-PHexomutase_C_sf"/>
</dbReference>
<dbReference type="GO" id="GO:0004615">
    <property type="term" value="F:phosphomannomutase activity"/>
    <property type="evidence" value="ECO:0007669"/>
    <property type="project" value="UniProtKB-EC"/>
</dbReference>
<dbReference type="InterPro" id="IPR016055">
    <property type="entry name" value="A-D-PHexomutase_a/b/a-I/II/III"/>
</dbReference>
<dbReference type="Pfam" id="PF02879">
    <property type="entry name" value="PGM_PMM_II"/>
    <property type="match status" value="1"/>
</dbReference>
<evidence type="ECO:0000259" key="9">
    <source>
        <dbReference type="Pfam" id="PF02879"/>
    </source>
</evidence>
<evidence type="ECO:0000256" key="4">
    <source>
        <dbReference type="ARBA" id="ARBA00022723"/>
    </source>
</evidence>
<evidence type="ECO:0000256" key="5">
    <source>
        <dbReference type="ARBA" id="ARBA00022842"/>
    </source>
</evidence>
<feature type="domain" description="Alpha-D-phosphohexomutase alpha/beta/alpha" evidence="9">
    <location>
        <begin position="218"/>
        <end position="324"/>
    </location>
</feature>
<dbReference type="InterPro" id="IPR016066">
    <property type="entry name" value="A-D-PHexomutase_CS"/>
</dbReference>